<dbReference type="KEGG" id="txi:TH3_10725"/>
<evidence type="ECO:0000313" key="3">
    <source>
        <dbReference type="EMBL" id="AJD52261.1"/>
    </source>
</evidence>
<dbReference type="GO" id="GO:0070403">
    <property type="term" value="F:NAD+ binding"/>
    <property type="evidence" value="ECO:0007669"/>
    <property type="project" value="InterPro"/>
</dbReference>
<evidence type="ECO:0000313" key="4">
    <source>
        <dbReference type="Proteomes" id="UP000007127"/>
    </source>
</evidence>
<protein>
    <submittedName>
        <fullName evidence="3">Prephenate dehydrogenase</fullName>
    </submittedName>
</protein>
<dbReference type="PANTHER" id="PTHR21363">
    <property type="entry name" value="PREPHENATE DEHYDROGENASE"/>
    <property type="match status" value="1"/>
</dbReference>
<keyword evidence="1" id="KW-0560">Oxidoreductase</keyword>
<dbReference type="EMBL" id="CP004388">
    <property type="protein sequence ID" value="AJD52261.1"/>
    <property type="molecule type" value="Genomic_DNA"/>
</dbReference>
<dbReference type="SUPFAM" id="SSF51735">
    <property type="entry name" value="NAD(P)-binding Rossmann-fold domains"/>
    <property type="match status" value="1"/>
</dbReference>
<dbReference type="GeneID" id="31927816"/>
<dbReference type="AlphaFoldDB" id="A0AB72UDG7"/>
<dbReference type="RefSeq" id="WP_007089388.1">
    <property type="nucleotide sequence ID" value="NZ_CP004388.1"/>
</dbReference>
<dbReference type="InterPro" id="IPR003099">
    <property type="entry name" value="Prephen_DH"/>
</dbReference>
<dbReference type="Pfam" id="PF02153">
    <property type="entry name" value="PDH_N"/>
    <property type="match status" value="1"/>
</dbReference>
<dbReference type="GO" id="GO:0008977">
    <property type="term" value="F:prephenate dehydrogenase (NAD+) activity"/>
    <property type="evidence" value="ECO:0007669"/>
    <property type="project" value="InterPro"/>
</dbReference>
<dbReference type="SUPFAM" id="SSF48179">
    <property type="entry name" value="6-phosphogluconate dehydrogenase C-terminal domain-like"/>
    <property type="match status" value="1"/>
</dbReference>
<feature type="domain" description="Prephenate/arogenate dehydrogenase" evidence="2">
    <location>
        <begin position="9"/>
        <end position="270"/>
    </location>
</feature>
<accession>A0AB72UDG7</accession>
<gene>
    <name evidence="3" type="ORF">TH3_10725</name>
</gene>
<dbReference type="GO" id="GO:0006571">
    <property type="term" value="P:tyrosine biosynthetic process"/>
    <property type="evidence" value="ECO:0007669"/>
    <property type="project" value="InterPro"/>
</dbReference>
<organism evidence="3 4">
    <name type="scientific">Thalassospira xiamenensis M-5 = DSM 17429</name>
    <dbReference type="NCBI Taxonomy" id="1123366"/>
    <lineage>
        <taxon>Bacteria</taxon>
        <taxon>Pseudomonadati</taxon>
        <taxon>Pseudomonadota</taxon>
        <taxon>Alphaproteobacteria</taxon>
        <taxon>Rhodospirillales</taxon>
        <taxon>Thalassospiraceae</taxon>
        <taxon>Thalassospira</taxon>
    </lineage>
</organism>
<dbReference type="Proteomes" id="UP000007127">
    <property type="component" value="Chromosome"/>
</dbReference>
<dbReference type="InterPro" id="IPR046826">
    <property type="entry name" value="PDH_N"/>
</dbReference>
<reference evidence="3 4" key="1">
    <citation type="journal article" date="2012" name="J. Bacteriol.">
        <title>Genome sequence of Thalassospira xiamenensis type strain M-5.</title>
        <authorList>
            <person name="Lai Q."/>
            <person name="Shao Z."/>
        </authorList>
    </citation>
    <scope>NUCLEOTIDE SEQUENCE [LARGE SCALE GENOMIC DNA]</scope>
    <source>
        <strain evidence="3 4">M-5</strain>
    </source>
</reference>
<dbReference type="Gene3D" id="3.40.50.720">
    <property type="entry name" value="NAD(P)-binding Rossmann-like Domain"/>
    <property type="match status" value="1"/>
</dbReference>
<dbReference type="GO" id="GO:0004665">
    <property type="term" value="F:prephenate dehydrogenase (NADP+) activity"/>
    <property type="evidence" value="ECO:0007669"/>
    <property type="project" value="InterPro"/>
</dbReference>
<dbReference type="InterPro" id="IPR050812">
    <property type="entry name" value="Preph/Arog_dehydrog"/>
</dbReference>
<sequence length="270" mass="29232">MPFLFPDHPTIGIFGFGAFGCLTARHLADHFPVLVHDVNPDAVSAYVSEAAHGNIRAADILSVAKCDIVILAVPVTEMRSVIATISPYLRTGAIVLDVGSVKMEPAQAMLEGLPDHVEIIGTHPLFGPQSARDGISGLKIAICPVRGYKFRRIAAFLRHILRLKVFVVTPEVHDREAAVVQGVTHLIAKVLARMDPLPVRMTTASFDLLVKATEMVRYDAPSVFWAIENENPYAGAVREQFFELAMGVRDQLAGDKLAGDKCVVAAGMAK</sequence>
<evidence type="ECO:0000256" key="1">
    <source>
        <dbReference type="ARBA" id="ARBA00023002"/>
    </source>
</evidence>
<dbReference type="PROSITE" id="PS51176">
    <property type="entry name" value="PDH_ADH"/>
    <property type="match status" value="1"/>
</dbReference>
<evidence type="ECO:0000259" key="2">
    <source>
        <dbReference type="PROSITE" id="PS51176"/>
    </source>
</evidence>
<proteinExistence type="predicted"/>
<name>A0AB72UDG7_9PROT</name>
<dbReference type="PANTHER" id="PTHR21363:SF0">
    <property type="entry name" value="PREPHENATE DEHYDROGENASE [NADP(+)]"/>
    <property type="match status" value="1"/>
</dbReference>
<dbReference type="InterPro" id="IPR036291">
    <property type="entry name" value="NAD(P)-bd_dom_sf"/>
</dbReference>
<dbReference type="InterPro" id="IPR008927">
    <property type="entry name" value="6-PGluconate_DH-like_C_sf"/>
</dbReference>